<accession>A0AAD5QM15</accession>
<protein>
    <submittedName>
        <fullName evidence="1">Uncharacterized protein</fullName>
    </submittedName>
</protein>
<organism evidence="1 2">
    <name type="scientific">Parelaphostrongylus tenuis</name>
    <name type="common">Meningeal worm</name>
    <dbReference type="NCBI Taxonomy" id="148309"/>
    <lineage>
        <taxon>Eukaryota</taxon>
        <taxon>Metazoa</taxon>
        <taxon>Ecdysozoa</taxon>
        <taxon>Nematoda</taxon>
        <taxon>Chromadorea</taxon>
        <taxon>Rhabditida</taxon>
        <taxon>Rhabditina</taxon>
        <taxon>Rhabditomorpha</taxon>
        <taxon>Strongyloidea</taxon>
        <taxon>Metastrongylidae</taxon>
        <taxon>Parelaphostrongylus</taxon>
    </lineage>
</organism>
<dbReference type="EMBL" id="JAHQIW010003035">
    <property type="protein sequence ID" value="KAJ1357088.1"/>
    <property type="molecule type" value="Genomic_DNA"/>
</dbReference>
<proteinExistence type="predicted"/>
<dbReference type="Proteomes" id="UP001196413">
    <property type="component" value="Unassembled WGS sequence"/>
</dbReference>
<keyword evidence="2" id="KW-1185">Reference proteome</keyword>
<evidence type="ECO:0000313" key="2">
    <source>
        <dbReference type="Proteomes" id="UP001196413"/>
    </source>
</evidence>
<sequence length="70" mass="8081">MDMLPNCVIVNSTVTVMCTAINCMRCEVIDIKRNKTVLGRSLFEWKERKVLSPEVIDNVPTNAKWIVREK</sequence>
<reference evidence="1" key="1">
    <citation type="submission" date="2021-06" db="EMBL/GenBank/DDBJ databases">
        <title>Parelaphostrongylus tenuis whole genome reference sequence.</title>
        <authorList>
            <person name="Garwood T.J."/>
            <person name="Larsen P.A."/>
            <person name="Fountain-Jones N.M."/>
            <person name="Garbe J.R."/>
            <person name="Macchietto M.G."/>
            <person name="Kania S.A."/>
            <person name="Gerhold R.W."/>
            <person name="Richards J.E."/>
            <person name="Wolf T.M."/>
        </authorList>
    </citation>
    <scope>NUCLEOTIDE SEQUENCE</scope>
    <source>
        <strain evidence="1">MNPRO001-30</strain>
        <tissue evidence="1">Meninges</tissue>
    </source>
</reference>
<gene>
    <name evidence="1" type="ORF">KIN20_015130</name>
</gene>
<name>A0AAD5QM15_PARTN</name>
<comment type="caution">
    <text evidence="1">The sequence shown here is derived from an EMBL/GenBank/DDBJ whole genome shotgun (WGS) entry which is preliminary data.</text>
</comment>
<evidence type="ECO:0000313" key="1">
    <source>
        <dbReference type="EMBL" id="KAJ1357088.1"/>
    </source>
</evidence>
<dbReference type="AlphaFoldDB" id="A0AAD5QM15"/>